<sequence>MGCEAVNENCFQESPEFRPPEVGDQYNNSDECSIHSLKKDVDSDNGKPPVKTHGCDIETTGVINPSADGNMHDDPILVVTPEWQRRGWLLEVSQSAEDNPESVNSFNSDNESDGGSWTFEDGPDANLKIHELQIQNMTSICEAMEARARTAEKEISDNDKAFKEQLNDSYFKHAESMQAQQDQFDTERAEALNIRKELLRENDHLKVQYRRACAQIKDQNDEINELNARVSGYIEVLKQVKAPDGSVYTHKQRQGTIDDLKRDANAQKEFYKNQIKTLENQVARKTARLNKGTEESRNLQQKLQSLSTELSDEQQKFRDIEAKLELERKSRLDMEETNKKNFETWGRDAQTALVNRDERIRQMENMIGNLQAHLVTAQQSYAVVVDTATNYHRAHEKLLQENRELGVQHHHAMELFVNDHKSVCDSHSQNEAVLREEIATLQKRLDLMGDNGSLEKSQCKATVDAMKQEISDLREELLAAKHMLVKGDKKHIALLPGDPLKNQVGGRWAPEGLAALTEAQANAMRMRLDKRKGIADDIIEKRSCEAAKDPAELPGSEFLKLQATFRKGMAEAEMDQDPKMKPTSKSEQSDQPTQPSKPTPTPKAVHLNQSTQTPKPKPTPVVVHSYKATQPSQQPKPASVPTPSHGQPLKVPAASKIPTPAKTQPRNLVKETLPVEAPPAYSRSFTIPHDAPYWMKAHHAPAIASGVVAVASEEVESGGPIPLSIFEEQKLAAQGNNQA</sequence>
<dbReference type="RefSeq" id="XP_018130963.1">
    <property type="nucleotide sequence ID" value="XM_018274153.2"/>
</dbReference>
<accession>A0A1B8GN11</accession>
<dbReference type="STRING" id="342668.A0A1B8GN11"/>
<feature type="coiled-coil region" evidence="1">
    <location>
        <begin position="261"/>
        <end position="323"/>
    </location>
</feature>
<gene>
    <name evidence="3" type="ORF">VE01_04684</name>
</gene>
<evidence type="ECO:0000256" key="2">
    <source>
        <dbReference type="SAM" id="MobiDB-lite"/>
    </source>
</evidence>
<feature type="coiled-coil region" evidence="1">
    <location>
        <begin position="188"/>
        <end position="236"/>
    </location>
</feature>
<evidence type="ECO:0000256" key="1">
    <source>
        <dbReference type="SAM" id="Coils"/>
    </source>
</evidence>
<feature type="region of interest" description="Disordered" evidence="2">
    <location>
        <begin position="570"/>
        <end position="674"/>
    </location>
</feature>
<dbReference type="GeneID" id="28838070"/>
<reference evidence="3 4" key="1">
    <citation type="submission" date="2016-03" db="EMBL/GenBank/DDBJ databases">
        <title>Comparative genomics of Pseudogymnoascus destructans, the fungus causing white-nose syndrome of bats.</title>
        <authorList>
            <person name="Palmer J.M."/>
            <person name="Drees K.P."/>
            <person name="Foster J.T."/>
            <person name="Lindner D.L."/>
        </authorList>
    </citation>
    <scope>NUCLEOTIDE SEQUENCE [LARGE SCALE GENOMIC DNA]</scope>
    <source>
        <strain evidence="3 4">UAMH 10579</strain>
    </source>
</reference>
<dbReference type="EMBL" id="KV460223">
    <property type="protein sequence ID" value="OBT97230.1"/>
    <property type="molecule type" value="Genomic_DNA"/>
</dbReference>
<evidence type="ECO:0000313" key="3">
    <source>
        <dbReference type="EMBL" id="OBT97230.1"/>
    </source>
</evidence>
<reference evidence="4" key="2">
    <citation type="journal article" date="2018" name="Nat. Commun.">
        <title>Extreme sensitivity to ultraviolet light in the fungal pathogen causing white-nose syndrome of bats.</title>
        <authorList>
            <person name="Palmer J.M."/>
            <person name="Drees K.P."/>
            <person name="Foster J.T."/>
            <person name="Lindner D.L."/>
        </authorList>
    </citation>
    <scope>NUCLEOTIDE SEQUENCE [LARGE SCALE GENOMIC DNA]</scope>
    <source>
        <strain evidence="4">UAMH 10579</strain>
    </source>
</reference>
<dbReference type="OrthoDB" id="3440106at2759"/>
<feature type="coiled-coil region" evidence="1">
    <location>
        <begin position="424"/>
        <end position="483"/>
    </location>
</feature>
<protein>
    <submittedName>
        <fullName evidence="3">Uncharacterized protein</fullName>
    </submittedName>
</protein>
<feature type="region of interest" description="Disordered" evidence="2">
    <location>
        <begin position="1"/>
        <end position="58"/>
    </location>
</feature>
<keyword evidence="4" id="KW-1185">Reference proteome</keyword>
<dbReference type="AlphaFoldDB" id="A0A1B8GN11"/>
<proteinExistence type="predicted"/>
<dbReference type="Proteomes" id="UP000091956">
    <property type="component" value="Unassembled WGS sequence"/>
</dbReference>
<feature type="compositionally biased region" description="Polar residues" evidence="2">
    <location>
        <begin position="627"/>
        <end position="645"/>
    </location>
</feature>
<keyword evidence="1" id="KW-0175">Coiled coil</keyword>
<name>A0A1B8GN11_9PEZI</name>
<feature type="region of interest" description="Disordered" evidence="2">
    <location>
        <begin position="94"/>
        <end position="116"/>
    </location>
</feature>
<evidence type="ECO:0000313" key="4">
    <source>
        <dbReference type="Proteomes" id="UP000091956"/>
    </source>
</evidence>
<organism evidence="3 4">
    <name type="scientific">Pseudogymnoascus verrucosus</name>
    <dbReference type="NCBI Taxonomy" id="342668"/>
    <lineage>
        <taxon>Eukaryota</taxon>
        <taxon>Fungi</taxon>
        <taxon>Dikarya</taxon>
        <taxon>Ascomycota</taxon>
        <taxon>Pezizomycotina</taxon>
        <taxon>Leotiomycetes</taxon>
        <taxon>Thelebolales</taxon>
        <taxon>Thelebolaceae</taxon>
        <taxon>Pseudogymnoascus</taxon>
    </lineage>
</organism>
<feature type="compositionally biased region" description="Polar residues" evidence="2">
    <location>
        <begin position="94"/>
        <end position="115"/>
    </location>
</feature>